<dbReference type="InterPro" id="IPR027417">
    <property type="entry name" value="P-loop_NTPase"/>
</dbReference>
<dbReference type="AlphaFoldDB" id="A0A0I9WFY1"/>
<sequence length="71" mass="8267">MYLSREQNHQSPFLILDEPFSAMDADQLKKELLKVLNDKGTVLLTIHQNKDLLALFDRVWCLKNGKIKIVK</sequence>
<accession>A0A0I9WFY1</accession>
<dbReference type="SUPFAM" id="SSF52540">
    <property type="entry name" value="P-loop containing nucleoside triphosphate hydrolases"/>
    <property type="match status" value="1"/>
</dbReference>
<dbReference type="Gene3D" id="3.40.50.300">
    <property type="entry name" value="P-loop containing nucleotide triphosphate hydrolases"/>
    <property type="match status" value="1"/>
</dbReference>
<name>A0A0I9WFY1_9ENTE</name>
<protein>
    <submittedName>
        <fullName evidence="1">Uncharacterized protein</fullName>
    </submittedName>
</protein>
<evidence type="ECO:0000313" key="1">
    <source>
        <dbReference type="EMBL" id="OUQ08771.1"/>
    </source>
</evidence>
<dbReference type="Proteomes" id="UP000196074">
    <property type="component" value="Unassembled WGS sequence"/>
</dbReference>
<evidence type="ECO:0000313" key="2">
    <source>
        <dbReference type="Proteomes" id="UP000196074"/>
    </source>
</evidence>
<comment type="caution">
    <text evidence="1">The sequence shown here is derived from an EMBL/GenBank/DDBJ whole genome shotgun (WGS) entry which is preliminary data.</text>
</comment>
<proteinExistence type="predicted"/>
<gene>
    <name evidence="1" type="ORF">B5E88_10875</name>
</gene>
<reference evidence="2" key="1">
    <citation type="submission" date="2017-04" db="EMBL/GenBank/DDBJ databases">
        <title>Function of individual gut microbiota members based on whole genome sequencing of pure cultures obtained from chicken caecum.</title>
        <authorList>
            <person name="Medvecky M."/>
            <person name="Cejkova D."/>
            <person name="Polansky O."/>
            <person name="Karasova D."/>
            <person name="Kubasova T."/>
            <person name="Cizek A."/>
            <person name="Rychlik I."/>
        </authorList>
    </citation>
    <scope>NUCLEOTIDE SEQUENCE [LARGE SCALE GENOMIC DNA]</scope>
    <source>
        <strain evidence="2">An144</strain>
    </source>
</reference>
<dbReference type="EMBL" id="NFLC01000028">
    <property type="protein sequence ID" value="OUQ08771.1"/>
    <property type="molecule type" value="Genomic_DNA"/>
</dbReference>
<dbReference type="RefSeq" id="WP_047341567.1">
    <property type="nucleotide sequence ID" value="NZ_LDEB01000028.1"/>
</dbReference>
<organism evidence="1 2">
    <name type="scientific">Enterococcus cecorum</name>
    <dbReference type="NCBI Taxonomy" id="44008"/>
    <lineage>
        <taxon>Bacteria</taxon>
        <taxon>Bacillati</taxon>
        <taxon>Bacillota</taxon>
        <taxon>Bacilli</taxon>
        <taxon>Lactobacillales</taxon>
        <taxon>Enterococcaceae</taxon>
        <taxon>Enterococcus</taxon>
    </lineage>
</organism>